<evidence type="ECO:0000256" key="1">
    <source>
        <dbReference type="SAM" id="Phobius"/>
    </source>
</evidence>
<proteinExistence type="predicted"/>
<comment type="caution">
    <text evidence="2">The sequence shown here is derived from an EMBL/GenBank/DDBJ whole genome shotgun (WGS) entry which is preliminary data.</text>
</comment>
<sequence>MRIIKVILSVFVVILLTIFLARFMIDSGLAQAGLDTPVGNSIYILMKNLFGVAGGESGEGIVIDMVITASFIFVVLACWLLSKLKAEISRMKT</sequence>
<protein>
    <submittedName>
        <fullName evidence="2">Uncharacterized protein</fullName>
    </submittedName>
</protein>
<dbReference type="PATRIC" id="fig|199198.5.peg.3114"/>
<keyword evidence="1" id="KW-1133">Transmembrane helix</keyword>
<gene>
    <name evidence="2" type="ORF">ALO91_102896</name>
</gene>
<accession>A0A0P9H4S8</accession>
<dbReference type="EMBL" id="LJPM01000575">
    <property type="protein sequence ID" value="KPW09721.1"/>
    <property type="molecule type" value="Genomic_DNA"/>
</dbReference>
<name>A0A0P9H4S8_PSESX</name>
<reference evidence="2 3" key="1">
    <citation type="submission" date="2015-09" db="EMBL/GenBank/DDBJ databases">
        <title>Genome announcement of multiple Pseudomonas syringae strains.</title>
        <authorList>
            <person name="Thakur S."/>
            <person name="Wang P.W."/>
            <person name="Gong Y."/>
            <person name="Weir B.S."/>
            <person name="Guttman D.S."/>
        </authorList>
    </citation>
    <scope>NUCLEOTIDE SEQUENCE [LARGE SCALE GENOMIC DNA]</scope>
    <source>
        <strain evidence="2 3">ICMP2802</strain>
    </source>
</reference>
<feature type="transmembrane region" description="Helical" evidence="1">
    <location>
        <begin position="61"/>
        <end position="82"/>
    </location>
</feature>
<evidence type="ECO:0000313" key="3">
    <source>
        <dbReference type="Proteomes" id="UP000050297"/>
    </source>
</evidence>
<evidence type="ECO:0000313" key="2">
    <source>
        <dbReference type="EMBL" id="KPW09721.1"/>
    </source>
</evidence>
<organism evidence="2 3">
    <name type="scientific">Pseudomonas syringae pv. aceris</name>
    <dbReference type="NCBI Taxonomy" id="199198"/>
    <lineage>
        <taxon>Bacteria</taxon>
        <taxon>Pseudomonadati</taxon>
        <taxon>Pseudomonadota</taxon>
        <taxon>Gammaproteobacteria</taxon>
        <taxon>Pseudomonadales</taxon>
        <taxon>Pseudomonadaceae</taxon>
        <taxon>Pseudomonas</taxon>
        <taxon>Pseudomonas syringae</taxon>
    </lineage>
</organism>
<dbReference type="RefSeq" id="WP_004407162.1">
    <property type="nucleotide sequence ID" value="NZ_LGAR01000117.1"/>
</dbReference>
<dbReference type="Proteomes" id="UP000050297">
    <property type="component" value="Unassembled WGS sequence"/>
</dbReference>
<keyword evidence="1" id="KW-0812">Transmembrane</keyword>
<dbReference type="AlphaFoldDB" id="A0A0P9H4S8"/>
<keyword evidence="1" id="KW-0472">Membrane</keyword>